<dbReference type="RefSeq" id="WP_344777951.1">
    <property type="nucleotide sequence ID" value="NZ_BAABAH010000016.1"/>
</dbReference>
<feature type="region of interest" description="Disordered" evidence="1">
    <location>
        <begin position="196"/>
        <end position="217"/>
    </location>
</feature>
<evidence type="ECO:0000256" key="2">
    <source>
        <dbReference type="SAM" id="Phobius"/>
    </source>
</evidence>
<accession>A0ABP7IZP0</accession>
<keyword evidence="2" id="KW-1133">Transmembrane helix</keyword>
<feature type="domain" description="SHOCT" evidence="3">
    <location>
        <begin position="253"/>
        <end position="278"/>
    </location>
</feature>
<evidence type="ECO:0000256" key="1">
    <source>
        <dbReference type="SAM" id="MobiDB-lite"/>
    </source>
</evidence>
<keyword evidence="2" id="KW-0472">Membrane</keyword>
<dbReference type="Pfam" id="PF09851">
    <property type="entry name" value="SHOCT"/>
    <property type="match status" value="1"/>
</dbReference>
<sequence length="282" mass="30791">MNLLRLRLLLAAWVVLAVAPGLVVGFLADDLESTTPGWAVGAWIVGWIAQFAVFMVVARLGDLNADFLIWITASLGAFGVDWGWAWGWWLPVVIAVEITAHALYVYGKVASAEALQRNGVHGRAEVLEVVHPWMNVVVNNIYVRRTLKVRVVRDDGSAPYDTKYKDLFELGSVPDPGDSFAVVVDPGRPRRIAVAKNPVAGRPEESSGYPPSDFSDVGRGTRFTSWHLDTHLPTDAEPSATGSASGRKLAENLELLAQLHQRGQLSDQEFEEAKQKLLAAGD</sequence>
<dbReference type="EMBL" id="BAABAH010000016">
    <property type="protein sequence ID" value="GAA3831013.1"/>
    <property type="molecule type" value="Genomic_DNA"/>
</dbReference>
<evidence type="ECO:0000259" key="3">
    <source>
        <dbReference type="Pfam" id="PF09851"/>
    </source>
</evidence>
<feature type="transmembrane region" description="Helical" evidence="2">
    <location>
        <begin position="38"/>
        <end position="58"/>
    </location>
</feature>
<name>A0ABP7IZP0_9ACTN</name>
<organism evidence="4 5">
    <name type="scientific">Nocardioides panacisoli</name>
    <dbReference type="NCBI Taxonomy" id="627624"/>
    <lineage>
        <taxon>Bacteria</taxon>
        <taxon>Bacillati</taxon>
        <taxon>Actinomycetota</taxon>
        <taxon>Actinomycetes</taxon>
        <taxon>Propionibacteriales</taxon>
        <taxon>Nocardioidaceae</taxon>
        <taxon>Nocardioides</taxon>
    </lineage>
</organism>
<evidence type="ECO:0000313" key="5">
    <source>
        <dbReference type="Proteomes" id="UP001501821"/>
    </source>
</evidence>
<gene>
    <name evidence="4" type="ORF">GCM10022242_35470</name>
</gene>
<keyword evidence="2" id="KW-0812">Transmembrane</keyword>
<comment type="caution">
    <text evidence="4">The sequence shown here is derived from an EMBL/GenBank/DDBJ whole genome shotgun (WGS) entry which is preliminary data.</text>
</comment>
<reference evidence="5" key="1">
    <citation type="journal article" date="2019" name="Int. J. Syst. Evol. Microbiol.">
        <title>The Global Catalogue of Microorganisms (GCM) 10K type strain sequencing project: providing services to taxonomists for standard genome sequencing and annotation.</title>
        <authorList>
            <consortium name="The Broad Institute Genomics Platform"/>
            <consortium name="The Broad Institute Genome Sequencing Center for Infectious Disease"/>
            <person name="Wu L."/>
            <person name="Ma J."/>
        </authorList>
    </citation>
    <scope>NUCLEOTIDE SEQUENCE [LARGE SCALE GENOMIC DNA]</scope>
    <source>
        <strain evidence="5">JCM 16953</strain>
    </source>
</reference>
<proteinExistence type="predicted"/>
<evidence type="ECO:0000313" key="4">
    <source>
        <dbReference type="EMBL" id="GAA3831013.1"/>
    </source>
</evidence>
<feature type="transmembrane region" description="Helical" evidence="2">
    <location>
        <begin position="65"/>
        <end position="82"/>
    </location>
</feature>
<protein>
    <recommendedName>
        <fullName evidence="3">SHOCT domain-containing protein</fullName>
    </recommendedName>
</protein>
<dbReference type="Proteomes" id="UP001501821">
    <property type="component" value="Unassembled WGS sequence"/>
</dbReference>
<dbReference type="InterPro" id="IPR018649">
    <property type="entry name" value="SHOCT"/>
</dbReference>
<keyword evidence="5" id="KW-1185">Reference proteome</keyword>